<evidence type="ECO:0000313" key="5">
    <source>
        <dbReference type="Proteomes" id="UP000663505"/>
    </source>
</evidence>
<dbReference type="GO" id="GO:0008908">
    <property type="term" value="F:isochorismatase activity"/>
    <property type="evidence" value="ECO:0007669"/>
    <property type="project" value="InterPro"/>
</dbReference>
<dbReference type="Pfam" id="PF00857">
    <property type="entry name" value="Isochorismatase"/>
    <property type="match status" value="1"/>
</dbReference>
<evidence type="ECO:0000313" key="4">
    <source>
        <dbReference type="EMBL" id="QSO46039.1"/>
    </source>
</evidence>
<evidence type="ECO:0000256" key="2">
    <source>
        <dbReference type="ARBA" id="ARBA00022801"/>
    </source>
</evidence>
<dbReference type="PRINTS" id="PR01398">
    <property type="entry name" value="ISCHRISMTASE"/>
</dbReference>
<protein>
    <submittedName>
        <fullName evidence="4">Isochorismatase family protein</fullName>
    </submittedName>
</protein>
<dbReference type="PANTHER" id="PTHR43540:SF7">
    <property type="entry name" value="ISOCHORISMATASE FAMILY PROTEIN YECD"/>
    <property type="match status" value="1"/>
</dbReference>
<organism evidence="4 5">
    <name type="scientific">Alicyclobacillus mengziensis</name>
    <dbReference type="NCBI Taxonomy" id="2931921"/>
    <lineage>
        <taxon>Bacteria</taxon>
        <taxon>Bacillati</taxon>
        <taxon>Bacillota</taxon>
        <taxon>Bacilli</taxon>
        <taxon>Bacillales</taxon>
        <taxon>Alicyclobacillaceae</taxon>
        <taxon>Alicyclobacillus</taxon>
    </lineage>
</organism>
<dbReference type="RefSeq" id="WP_206655411.1">
    <property type="nucleotide sequence ID" value="NZ_CP071182.1"/>
</dbReference>
<keyword evidence="5" id="KW-1185">Reference proteome</keyword>
<keyword evidence="2" id="KW-0378">Hydrolase</keyword>
<dbReference type="KEGG" id="afx:JZ786_16085"/>
<dbReference type="AlphaFoldDB" id="A0A9X7Z4J4"/>
<name>A0A9X7Z4J4_9BACL</name>
<dbReference type="CDD" id="cd00431">
    <property type="entry name" value="cysteine_hydrolases"/>
    <property type="match status" value="1"/>
</dbReference>
<dbReference type="Gene3D" id="3.40.50.850">
    <property type="entry name" value="Isochorismatase-like"/>
    <property type="match status" value="1"/>
</dbReference>
<proteinExistence type="inferred from homology"/>
<dbReference type="InterPro" id="IPR050272">
    <property type="entry name" value="Isochorismatase-like_hydrls"/>
</dbReference>
<dbReference type="InterPro" id="IPR000868">
    <property type="entry name" value="Isochorismatase-like_dom"/>
</dbReference>
<gene>
    <name evidence="4" type="ORF">JZ786_16085</name>
</gene>
<feature type="domain" description="Isochorismatase-like" evidence="3">
    <location>
        <begin position="12"/>
        <end position="187"/>
    </location>
</feature>
<dbReference type="EMBL" id="CP071182">
    <property type="protein sequence ID" value="QSO46039.1"/>
    <property type="molecule type" value="Genomic_DNA"/>
</dbReference>
<evidence type="ECO:0000256" key="1">
    <source>
        <dbReference type="ARBA" id="ARBA00006336"/>
    </source>
</evidence>
<dbReference type="InterPro" id="IPR016291">
    <property type="entry name" value="Isochorismatase"/>
</dbReference>
<comment type="similarity">
    <text evidence="1">Belongs to the isochorismatase family.</text>
</comment>
<sequence length="196" mass="21648">MNNLEHLSGASTALVVIDLQKGIVSRDCEPYKSQEVVLKAAKLVARFRELGAFVALVHVDTKDGKEMLHPRLDEPSAQSSASRPSDWAEIVPEIGVKPSDHVVTKHNWGAFYGTDLDLQLRRRGIDTIVLCGIASGIGVDTTAREAYQHGYNQVFVSDAMTGLSKREHDYVIEYVFPRMGQIRTTDEVLEALAKLA</sequence>
<evidence type="ECO:0000259" key="3">
    <source>
        <dbReference type="Pfam" id="PF00857"/>
    </source>
</evidence>
<reference evidence="4 5" key="1">
    <citation type="submission" date="2021-02" db="EMBL/GenBank/DDBJ databases">
        <title>Alicyclobacillus curvatus sp. nov. and Alicyclobacillus mengziensis sp. nov., two acidophilic bacteria isolated from acid mine drainage.</title>
        <authorList>
            <person name="Huang Y."/>
        </authorList>
    </citation>
    <scope>NUCLEOTIDE SEQUENCE [LARGE SCALE GENOMIC DNA]</scope>
    <source>
        <strain evidence="4 5">S30H14</strain>
    </source>
</reference>
<dbReference type="PANTHER" id="PTHR43540">
    <property type="entry name" value="PEROXYUREIDOACRYLATE/UREIDOACRYLATE AMIDOHYDROLASE-RELATED"/>
    <property type="match status" value="1"/>
</dbReference>
<dbReference type="SUPFAM" id="SSF52499">
    <property type="entry name" value="Isochorismatase-like hydrolases"/>
    <property type="match status" value="1"/>
</dbReference>
<accession>A0A9X7Z4J4</accession>
<dbReference type="InterPro" id="IPR036380">
    <property type="entry name" value="Isochorismatase-like_sf"/>
</dbReference>
<dbReference type="Proteomes" id="UP000663505">
    <property type="component" value="Chromosome"/>
</dbReference>